<dbReference type="GO" id="GO:0097733">
    <property type="term" value="C:photoreceptor cell cilium"/>
    <property type="evidence" value="ECO:0007669"/>
    <property type="project" value="UniProtKB-ARBA"/>
</dbReference>
<proteinExistence type="predicted"/>
<evidence type="ECO:0000313" key="8">
    <source>
        <dbReference type="Proteomes" id="UP000472268"/>
    </source>
</evidence>
<dbReference type="Proteomes" id="UP000472268">
    <property type="component" value="Chromosome 5"/>
</dbReference>
<reference evidence="7 8" key="1">
    <citation type="submission" date="2019-05" db="EMBL/GenBank/DDBJ databases">
        <title>A Chromosome-scale Meerkat (S. suricatta) Genome Assembly.</title>
        <authorList>
            <person name="Dudchenko O."/>
            <person name="Lieberman Aiden E."/>
            <person name="Tung J."/>
            <person name="Barreiro L.B."/>
            <person name="Clutton-Brock T.H."/>
        </authorList>
    </citation>
    <scope>NUCLEOTIDE SEQUENCE [LARGE SCALE GENOMIC DNA]</scope>
</reference>
<feature type="region of interest" description="Disordered" evidence="6">
    <location>
        <begin position="1"/>
        <end position="43"/>
    </location>
</feature>
<dbReference type="PROSITE" id="PS51450">
    <property type="entry name" value="LRR"/>
    <property type="match status" value="1"/>
</dbReference>
<feature type="compositionally biased region" description="Basic and acidic residues" evidence="6">
    <location>
        <begin position="293"/>
        <end position="303"/>
    </location>
</feature>
<evidence type="ECO:0000256" key="5">
    <source>
        <dbReference type="ARBA" id="ARBA00074183"/>
    </source>
</evidence>
<evidence type="ECO:0000256" key="6">
    <source>
        <dbReference type="SAM" id="MobiDB-lite"/>
    </source>
</evidence>
<protein>
    <recommendedName>
        <fullName evidence="5">Cilia- and flagella-associated protein 410</fullName>
    </recommendedName>
</protein>
<feature type="compositionally biased region" description="Low complexity" evidence="6">
    <location>
        <begin position="357"/>
        <end position="366"/>
    </location>
</feature>
<evidence type="ECO:0000256" key="2">
    <source>
        <dbReference type="ARBA" id="ARBA00022737"/>
    </source>
</evidence>
<gene>
    <name evidence="7" type="primary">CFAP410</name>
</gene>
<dbReference type="PANTHER" id="PTHR18849:SF0">
    <property type="entry name" value="CILIA- AND FLAGELLA-ASSOCIATED PROTEIN 410-RELATED"/>
    <property type="match status" value="1"/>
</dbReference>
<evidence type="ECO:0000256" key="1">
    <source>
        <dbReference type="ARBA" id="ARBA00022614"/>
    </source>
</evidence>
<feature type="region of interest" description="Disordered" evidence="6">
    <location>
        <begin position="229"/>
        <end position="372"/>
    </location>
</feature>
<evidence type="ECO:0000256" key="4">
    <source>
        <dbReference type="ARBA" id="ARBA00062587"/>
    </source>
</evidence>
<keyword evidence="1" id="KW-0433">Leucine-rich repeat</keyword>
<comment type="function">
    <text evidence="3">Plays a role in cilia formation and/or maintenance. Plays a role in the regulation of cell morphology and cytoskeletal organization. Involved in DNA damage repair.</text>
</comment>
<feature type="compositionally biased region" description="Low complexity" evidence="6">
    <location>
        <begin position="315"/>
        <end position="337"/>
    </location>
</feature>
<dbReference type="GO" id="GO:0007010">
    <property type="term" value="P:cytoskeleton organization"/>
    <property type="evidence" value="ECO:0007669"/>
    <property type="project" value="TreeGrafter"/>
</dbReference>
<dbReference type="Ensembl" id="ENSSSUT00005002870.1">
    <property type="protein sequence ID" value="ENSSSUP00005002457.1"/>
    <property type="gene ID" value="ENSSSUG00005001652.1"/>
</dbReference>
<keyword evidence="8" id="KW-1185">Reference proteome</keyword>
<dbReference type="InterPro" id="IPR032675">
    <property type="entry name" value="LRR_dom_sf"/>
</dbReference>
<accession>A0A673SP72</accession>
<reference evidence="7" key="3">
    <citation type="submission" date="2025-09" db="UniProtKB">
        <authorList>
            <consortium name="Ensembl"/>
        </authorList>
    </citation>
    <scope>IDENTIFICATION</scope>
</reference>
<feature type="compositionally biased region" description="Polar residues" evidence="6">
    <location>
        <begin position="1"/>
        <end position="12"/>
    </location>
</feature>
<name>A0A673SP72_SURSU</name>
<dbReference type="AlphaFoldDB" id="A0A673SP72"/>
<comment type="subunit">
    <text evidence="4">Found in a complex with CFAP410, NEK1 and SPATA7. Interacts with NEK1.</text>
</comment>
<dbReference type="FunFam" id="3.80.10.10:FF:000094">
    <property type="entry name" value="protein C21orf2 isoform X1"/>
    <property type="match status" value="1"/>
</dbReference>
<evidence type="ECO:0000256" key="3">
    <source>
        <dbReference type="ARBA" id="ARBA00053373"/>
    </source>
</evidence>
<dbReference type="Gene3D" id="3.80.10.10">
    <property type="entry name" value="Ribonuclease Inhibitor"/>
    <property type="match status" value="1"/>
</dbReference>
<feature type="compositionally biased region" description="Basic and acidic residues" evidence="6">
    <location>
        <begin position="247"/>
        <end position="259"/>
    </location>
</feature>
<evidence type="ECO:0000313" key="7">
    <source>
        <dbReference type="Ensembl" id="ENSSSUP00005002457.1"/>
    </source>
</evidence>
<dbReference type="PANTHER" id="PTHR18849">
    <property type="entry name" value="LEUCINE RICH REPEAT PROTEIN"/>
    <property type="match status" value="1"/>
</dbReference>
<organism evidence="7 8">
    <name type="scientific">Suricata suricatta</name>
    <name type="common">Meerkat</name>
    <dbReference type="NCBI Taxonomy" id="37032"/>
    <lineage>
        <taxon>Eukaryota</taxon>
        <taxon>Metazoa</taxon>
        <taxon>Chordata</taxon>
        <taxon>Craniata</taxon>
        <taxon>Vertebrata</taxon>
        <taxon>Euteleostomi</taxon>
        <taxon>Mammalia</taxon>
        <taxon>Eutheria</taxon>
        <taxon>Laurasiatheria</taxon>
        <taxon>Carnivora</taxon>
        <taxon>Feliformia</taxon>
        <taxon>Herpestidae</taxon>
        <taxon>Suricata</taxon>
    </lineage>
</organism>
<dbReference type="SUPFAM" id="SSF52058">
    <property type="entry name" value="L domain-like"/>
    <property type="match status" value="1"/>
</dbReference>
<keyword evidence="2" id="KW-0677">Repeat</keyword>
<dbReference type="InterPro" id="IPR001611">
    <property type="entry name" value="Leu-rich_rpt"/>
</dbReference>
<reference evidence="7" key="2">
    <citation type="submission" date="2025-08" db="UniProtKB">
        <authorList>
            <consortium name="Ensembl"/>
        </authorList>
    </citation>
    <scope>IDENTIFICATION</scope>
</reference>
<dbReference type="GO" id="GO:0036064">
    <property type="term" value="C:ciliary basal body"/>
    <property type="evidence" value="ECO:0007669"/>
    <property type="project" value="UniProtKB-ARBA"/>
</dbReference>
<sequence>MGSQGPPLTTRATPPGDRPQRSREPGLAGRCRGQGRGLASGRPSTMKLTRKMVLSRAKASELHSVRKLNCWGSRLTDVSICREMPSLEVITLSVNSVSSLEPVSRCRQLSELYVRRNRIPSLAQLHYLKGLPRLRVLWLAENPCCGADPHLYRMTVLRNLPHLQKLDNQTVTEEELSRALLEGEEVTAPGGEGAGNGQPELSYGLSALNTDAETQRDALGCGEEAASVRGQFGLQPPSRDQFPSFSQREDMSSHRDRGWPTDPVSASCIVPARPPLPRAGPPTRAHAVPSRVSAREQRADRHPAAAAGAGRRGAAGRAPDRAQPAPGPAQAGAAGHGLTVSREPVGPSSQQLGGVGSRATASTAPRPRARLC</sequence>